<comment type="subcellular location">
    <subcellularLocation>
        <location evidence="1">Cell envelope</location>
    </subcellularLocation>
</comment>
<evidence type="ECO:0000256" key="2">
    <source>
        <dbReference type="ARBA" id="ARBA00010333"/>
    </source>
</evidence>
<name>A0A6N7VT43_9ACTO</name>
<comment type="similarity">
    <text evidence="2 4">Belongs to the bacterial solute-binding protein 3 family.</text>
</comment>
<dbReference type="PROSITE" id="PS51257">
    <property type="entry name" value="PROKAR_LIPOPROTEIN"/>
    <property type="match status" value="1"/>
</dbReference>
<evidence type="ECO:0000256" key="6">
    <source>
        <dbReference type="SAM" id="SignalP"/>
    </source>
</evidence>
<reference evidence="8 9" key="1">
    <citation type="submission" date="2019-08" db="EMBL/GenBank/DDBJ databases">
        <title>In-depth cultivation of the pig gut microbiome towards novel bacterial diversity and tailored functional studies.</title>
        <authorList>
            <person name="Wylensek D."/>
            <person name="Hitch T.C.A."/>
            <person name="Clavel T."/>
        </authorList>
    </citation>
    <scope>NUCLEOTIDE SEQUENCE [LARGE SCALE GENOMIC DNA]</scope>
    <source>
        <strain evidence="8 9">WB03_NA08</strain>
    </source>
</reference>
<feature type="signal peptide" evidence="6">
    <location>
        <begin position="1"/>
        <end position="19"/>
    </location>
</feature>
<gene>
    <name evidence="8" type="ORF">FYJ24_09270</name>
</gene>
<dbReference type="AlphaFoldDB" id="A0A6N7VT43"/>
<comment type="caution">
    <text evidence="8">The sequence shown here is derived from an EMBL/GenBank/DDBJ whole genome shotgun (WGS) entry which is preliminary data.</text>
</comment>
<keyword evidence="3 6" id="KW-0732">Signal</keyword>
<dbReference type="PANTHER" id="PTHR35936:SF17">
    <property type="entry name" value="ARGININE-BINDING EXTRACELLULAR PROTEIN ARTP"/>
    <property type="match status" value="1"/>
</dbReference>
<dbReference type="SUPFAM" id="SSF53850">
    <property type="entry name" value="Periplasmic binding protein-like II"/>
    <property type="match status" value="1"/>
</dbReference>
<evidence type="ECO:0000256" key="5">
    <source>
        <dbReference type="SAM" id="MobiDB-lite"/>
    </source>
</evidence>
<accession>A0A6N7VT43</accession>
<dbReference type="Proteomes" id="UP000470875">
    <property type="component" value="Unassembled WGS sequence"/>
</dbReference>
<evidence type="ECO:0000256" key="3">
    <source>
        <dbReference type="ARBA" id="ARBA00022729"/>
    </source>
</evidence>
<dbReference type="PROSITE" id="PS01039">
    <property type="entry name" value="SBP_BACTERIAL_3"/>
    <property type="match status" value="1"/>
</dbReference>
<organism evidence="8 9">
    <name type="scientific">Scrofimicrobium canadense</name>
    <dbReference type="NCBI Taxonomy" id="2652290"/>
    <lineage>
        <taxon>Bacteria</taxon>
        <taxon>Bacillati</taxon>
        <taxon>Actinomycetota</taxon>
        <taxon>Actinomycetes</taxon>
        <taxon>Actinomycetales</taxon>
        <taxon>Actinomycetaceae</taxon>
        <taxon>Scrofimicrobium</taxon>
    </lineage>
</organism>
<keyword evidence="9" id="KW-1185">Reference proteome</keyword>
<evidence type="ECO:0000313" key="8">
    <source>
        <dbReference type="EMBL" id="MSS84949.1"/>
    </source>
</evidence>
<dbReference type="EMBL" id="VULO01000011">
    <property type="protein sequence ID" value="MSS84949.1"/>
    <property type="molecule type" value="Genomic_DNA"/>
</dbReference>
<dbReference type="Pfam" id="PF00497">
    <property type="entry name" value="SBP_bac_3"/>
    <property type="match status" value="1"/>
</dbReference>
<feature type="compositionally biased region" description="Polar residues" evidence="5">
    <location>
        <begin position="29"/>
        <end position="47"/>
    </location>
</feature>
<sequence length="315" mass="32867">MRKVTVALSALSITALALAGCSDPDSKTETPASQETTQSQGAASSDSAEGFDFSKLDPVDEIVALVPENVKDAGILRNGASTDYPPGEFRAEDGQTPVGYDIDIVKAIALVMGLEDGTTTHAEFPTIIPALGTKFDVGASSFTITPERLEQTNMVSYLNVGSSYAVAAGNPQGFDPADPCGAVIGVQNGTFQFDYINELSEKCVADGKKAIDVKPHDLQSDVTTKVVGGQYDATFADSPVAGYAVVQTGGQVEVIGESIESAPQGIVVKKEDAELAAAVQAALQYLMDEGYFEEILAVYGAQDSALPKAEVNPKV</sequence>
<dbReference type="SMART" id="SM00062">
    <property type="entry name" value="PBPb"/>
    <property type="match status" value="1"/>
</dbReference>
<dbReference type="InterPro" id="IPR018313">
    <property type="entry name" value="SBP_3_CS"/>
</dbReference>
<dbReference type="RefSeq" id="WP_154545766.1">
    <property type="nucleotide sequence ID" value="NZ_VULO01000011.1"/>
</dbReference>
<feature type="chain" id="PRO_5039036429" evidence="6">
    <location>
        <begin position="20"/>
        <end position="315"/>
    </location>
</feature>
<dbReference type="InterPro" id="IPR001638">
    <property type="entry name" value="Solute-binding_3/MltF_N"/>
</dbReference>
<dbReference type="PANTHER" id="PTHR35936">
    <property type="entry name" value="MEMBRANE-BOUND LYTIC MUREIN TRANSGLYCOSYLASE F"/>
    <property type="match status" value="1"/>
</dbReference>
<evidence type="ECO:0000313" key="9">
    <source>
        <dbReference type="Proteomes" id="UP000470875"/>
    </source>
</evidence>
<feature type="domain" description="Solute-binding protein family 3/N-terminal" evidence="7">
    <location>
        <begin position="75"/>
        <end position="303"/>
    </location>
</feature>
<evidence type="ECO:0000256" key="4">
    <source>
        <dbReference type="RuleBase" id="RU003744"/>
    </source>
</evidence>
<evidence type="ECO:0000256" key="1">
    <source>
        <dbReference type="ARBA" id="ARBA00004196"/>
    </source>
</evidence>
<evidence type="ECO:0000259" key="7">
    <source>
        <dbReference type="SMART" id="SM00062"/>
    </source>
</evidence>
<dbReference type="GO" id="GO:0030313">
    <property type="term" value="C:cell envelope"/>
    <property type="evidence" value="ECO:0007669"/>
    <property type="project" value="UniProtKB-SubCell"/>
</dbReference>
<protein>
    <submittedName>
        <fullName evidence="8">Transporter substrate-binding domain-containing protein</fullName>
    </submittedName>
</protein>
<feature type="region of interest" description="Disordered" evidence="5">
    <location>
        <begin position="22"/>
        <end position="50"/>
    </location>
</feature>
<dbReference type="Gene3D" id="3.40.190.10">
    <property type="entry name" value="Periplasmic binding protein-like II"/>
    <property type="match status" value="2"/>
</dbReference>
<proteinExistence type="inferred from homology"/>